<sequence length="304" mass="35257">MKSGHFDRSSPLSFLAKICHTNFVIKSRITNSNYSMLIIYCLHFKNPEYSLFWNFYIHYLFKGSFLLCVTILPGISSSQEIFADNNYEAGNNTENFTDISTDFADNFTDIFTDFPDNFTEITVINITDNSPSSTKPDQTKETDYTPFIISGSIVLAVLILAVVSFFAYRYVQKKKYQKYFKRNKKKTIKKIIIIAPLGKFSSKNEKKKTLFYFGINAFNLQKKCTKSRQSLRYPDEQRFDDGTFPPNKFSFSSKLSSNTKGPRSSEHHNWLSLVRSRSMLVIELELVDNSEFKLFNAVVMWCCR</sequence>
<protein>
    <submittedName>
        <fullName evidence="2">Uncharacterized protein</fullName>
    </submittedName>
</protein>
<keyword evidence="3" id="KW-1185">Reference proteome</keyword>
<feature type="transmembrane region" description="Helical" evidence="1">
    <location>
        <begin position="55"/>
        <end position="75"/>
    </location>
</feature>
<feature type="transmembrane region" description="Helical" evidence="1">
    <location>
        <begin position="147"/>
        <end position="171"/>
    </location>
</feature>
<evidence type="ECO:0000313" key="2">
    <source>
        <dbReference type="EMBL" id="RNA21281.1"/>
    </source>
</evidence>
<keyword evidence="1" id="KW-1133">Transmembrane helix</keyword>
<reference evidence="2 3" key="1">
    <citation type="journal article" date="2018" name="Sci. Rep.">
        <title>Genomic signatures of local adaptation to the degree of environmental predictability in rotifers.</title>
        <authorList>
            <person name="Franch-Gras L."/>
            <person name="Hahn C."/>
            <person name="Garcia-Roger E.M."/>
            <person name="Carmona M.J."/>
            <person name="Serra M."/>
            <person name="Gomez A."/>
        </authorList>
    </citation>
    <scope>NUCLEOTIDE SEQUENCE [LARGE SCALE GENOMIC DNA]</scope>
    <source>
        <strain evidence="2">HYR1</strain>
    </source>
</reference>
<dbReference type="EMBL" id="REGN01003700">
    <property type="protein sequence ID" value="RNA21281.1"/>
    <property type="molecule type" value="Genomic_DNA"/>
</dbReference>
<keyword evidence="1" id="KW-0472">Membrane</keyword>
<gene>
    <name evidence="2" type="ORF">BpHYR1_050118</name>
</gene>
<organism evidence="2 3">
    <name type="scientific">Brachionus plicatilis</name>
    <name type="common">Marine rotifer</name>
    <name type="synonym">Brachionus muelleri</name>
    <dbReference type="NCBI Taxonomy" id="10195"/>
    <lineage>
        <taxon>Eukaryota</taxon>
        <taxon>Metazoa</taxon>
        <taxon>Spiralia</taxon>
        <taxon>Gnathifera</taxon>
        <taxon>Rotifera</taxon>
        <taxon>Eurotatoria</taxon>
        <taxon>Monogononta</taxon>
        <taxon>Pseudotrocha</taxon>
        <taxon>Ploima</taxon>
        <taxon>Brachionidae</taxon>
        <taxon>Brachionus</taxon>
    </lineage>
</organism>
<evidence type="ECO:0000313" key="3">
    <source>
        <dbReference type="Proteomes" id="UP000276133"/>
    </source>
</evidence>
<dbReference type="AlphaFoldDB" id="A0A3M7RCU4"/>
<proteinExistence type="predicted"/>
<name>A0A3M7RCU4_BRAPC</name>
<evidence type="ECO:0000256" key="1">
    <source>
        <dbReference type="SAM" id="Phobius"/>
    </source>
</evidence>
<keyword evidence="1" id="KW-0812">Transmembrane</keyword>
<comment type="caution">
    <text evidence="2">The sequence shown here is derived from an EMBL/GenBank/DDBJ whole genome shotgun (WGS) entry which is preliminary data.</text>
</comment>
<accession>A0A3M7RCU4</accession>
<dbReference type="Proteomes" id="UP000276133">
    <property type="component" value="Unassembled WGS sequence"/>
</dbReference>